<gene>
    <name evidence="1" type="ORF">DGMP_22280</name>
</gene>
<organism evidence="1 2">
    <name type="scientific">Desulfomarina profundi</name>
    <dbReference type="NCBI Taxonomy" id="2772557"/>
    <lineage>
        <taxon>Bacteria</taxon>
        <taxon>Pseudomonadati</taxon>
        <taxon>Thermodesulfobacteriota</taxon>
        <taxon>Desulfobulbia</taxon>
        <taxon>Desulfobulbales</taxon>
        <taxon>Desulfobulbaceae</taxon>
        <taxon>Desulfomarina</taxon>
    </lineage>
</organism>
<evidence type="ECO:0000313" key="2">
    <source>
        <dbReference type="Proteomes" id="UP000826725"/>
    </source>
</evidence>
<keyword evidence="2" id="KW-1185">Reference proteome</keyword>
<accession>A0A8D5JPR2</accession>
<proteinExistence type="predicted"/>
<dbReference type="AlphaFoldDB" id="A0A8D5JPR2"/>
<name>A0A8D5JPR2_9BACT</name>
<dbReference type="KEGG" id="dbk:DGMP_22280"/>
<sequence length="65" mass="7329">MRSFHEITEETAAVDLCTVVAVRIDTLSAKANLARKKSEQDREKIRSYLEKRNLPGDRVTAGAIR</sequence>
<reference evidence="1" key="1">
    <citation type="submission" date="2020-09" db="EMBL/GenBank/DDBJ databases">
        <title>Desulfogranum mesoprofundum gen. nov., sp. nov., a novel mesophilic, sulfate-reducing chemolithoautotroph isolated from a deep-sea hydrothermal vent chimney in the Suiyo Seamount.</title>
        <authorList>
            <person name="Hashimoto Y."/>
            <person name="Nakagawa S."/>
        </authorList>
    </citation>
    <scope>NUCLEOTIDE SEQUENCE</scope>
    <source>
        <strain evidence="1">KT2</strain>
    </source>
</reference>
<dbReference type="EMBL" id="AP024086">
    <property type="protein sequence ID" value="BCL61535.1"/>
    <property type="molecule type" value="Genomic_DNA"/>
</dbReference>
<dbReference type="Proteomes" id="UP000826725">
    <property type="component" value="Chromosome"/>
</dbReference>
<dbReference type="RefSeq" id="WP_228853978.1">
    <property type="nucleotide sequence ID" value="NZ_AP024086.1"/>
</dbReference>
<evidence type="ECO:0000313" key="1">
    <source>
        <dbReference type="EMBL" id="BCL61535.1"/>
    </source>
</evidence>
<protein>
    <submittedName>
        <fullName evidence="1">Uncharacterized protein</fullName>
    </submittedName>
</protein>